<evidence type="ECO:0000313" key="1">
    <source>
        <dbReference type="EMBL" id="MFD2142301.1"/>
    </source>
</evidence>
<dbReference type="Proteomes" id="UP001597299">
    <property type="component" value="Unassembled WGS sequence"/>
</dbReference>
<protein>
    <recommendedName>
        <fullName evidence="3">Sialate O-acetylesterase domain-containing protein</fullName>
    </recommendedName>
</protein>
<organism evidence="1 2">
    <name type="scientific">Ancylobacter oerskovii</name>
    <dbReference type="NCBI Taxonomy" id="459519"/>
    <lineage>
        <taxon>Bacteria</taxon>
        <taxon>Pseudomonadati</taxon>
        <taxon>Pseudomonadota</taxon>
        <taxon>Alphaproteobacteria</taxon>
        <taxon>Hyphomicrobiales</taxon>
        <taxon>Xanthobacteraceae</taxon>
        <taxon>Ancylobacter</taxon>
    </lineage>
</organism>
<gene>
    <name evidence="1" type="ORF">ACFSNC_17985</name>
</gene>
<dbReference type="RefSeq" id="WP_213351247.1">
    <property type="nucleotide sequence ID" value="NZ_JAHBGB010000006.1"/>
</dbReference>
<accession>A0ABW4Z121</accession>
<dbReference type="EMBL" id="JBHUHD010000001">
    <property type="protein sequence ID" value="MFD2142301.1"/>
    <property type="molecule type" value="Genomic_DNA"/>
</dbReference>
<keyword evidence="2" id="KW-1185">Reference proteome</keyword>
<sequence>MAIDPLPSPVANGDVVTDKVDELVVGANVQADKVATLEVRGVTARYARPGDEDFSWSSTLTGPAKERPLGTVGLSVNNADMGASLRIRGEDVPPGPGYLDVGLRTDFAVEEGRTYAVTYVLARSTDPTDPVGHGVETRIQNLSAGKVHVSNARLGDVLSPTVAGGVIALTFLIGKPGAPGTLAYTIPPTSRYIVPYVRIYGNGQETDLAVIGRIEDVTDKIVGGADIAGILTRVTSVEGSVAGKADTTALAAETAAREGAVAALSGEVAGLAADVAGVVEIADNIPIKQTPPPLLGVRDKMGFPIAKIGANYLSQPKLWKVRPGKGLRVFDKYGFRWPLGGGSTPTPTLTTYPTAYGHWRDNDVMSRVWSDDVIMGFIYFGQSYEKFRNNSAAPGGAETVIHGTPIQPGYALMPNIGLHVDGNAFSSFVDLYEQQLPDVPLASSESPCSMFSNSVLTYMQTAFGFKRQMVCLSVADVGQPWRVFMKGSTFFGHFENALRNCKAAAEARGKRFVLGAVISSQGQSDGVPHIEERVQRDMRWQFMIEEAARRILGQSDEVALVLRGADRAYGWNRLAPMDAAHIEACRRSPGRILLAGPGYPHRGGGEHPVNEGYMTLGLADADAVNRGLLGAKFIPVVADSLEWLSATQCRINFSMDSARQLVLDDGTGPVTATGIETSKGIFCRDATDAYAADIPVTSVTVGSSGFTASPNQSIYVTLGRAVNQQDFLLGYANWQTDVTLNGNTKARGLIRDDFPGETATGLSYQHHRWAMPFMFNAFKRF</sequence>
<evidence type="ECO:0000313" key="2">
    <source>
        <dbReference type="Proteomes" id="UP001597299"/>
    </source>
</evidence>
<name>A0ABW4Z121_9HYPH</name>
<comment type="caution">
    <text evidence="1">The sequence shown here is derived from an EMBL/GenBank/DDBJ whole genome shotgun (WGS) entry which is preliminary data.</text>
</comment>
<proteinExistence type="predicted"/>
<reference evidence="2" key="1">
    <citation type="journal article" date="2019" name="Int. J. Syst. Evol. Microbiol.">
        <title>The Global Catalogue of Microorganisms (GCM) 10K type strain sequencing project: providing services to taxonomists for standard genome sequencing and annotation.</title>
        <authorList>
            <consortium name="The Broad Institute Genomics Platform"/>
            <consortium name="The Broad Institute Genome Sequencing Center for Infectious Disease"/>
            <person name="Wu L."/>
            <person name="Ma J."/>
        </authorList>
    </citation>
    <scope>NUCLEOTIDE SEQUENCE [LARGE SCALE GENOMIC DNA]</scope>
    <source>
        <strain evidence="2">CCM 7435</strain>
    </source>
</reference>
<evidence type="ECO:0008006" key="3">
    <source>
        <dbReference type="Google" id="ProtNLM"/>
    </source>
</evidence>